<dbReference type="SUPFAM" id="SSF52413">
    <property type="entry name" value="UDP-glucose/GDP-mannose dehydrogenase C-terminal domain"/>
    <property type="match status" value="1"/>
</dbReference>
<dbReference type="SUPFAM" id="SSF48179">
    <property type="entry name" value="6-phosphogluconate dehydrogenase C-terminal domain-like"/>
    <property type="match status" value="1"/>
</dbReference>
<dbReference type="GO" id="GO:0051287">
    <property type="term" value="F:NAD binding"/>
    <property type="evidence" value="ECO:0007669"/>
    <property type="project" value="InterPro"/>
</dbReference>
<dbReference type="InterPro" id="IPR017476">
    <property type="entry name" value="UDP-Glc/GDP-Man"/>
</dbReference>
<feature type="domain" description="UDP-glucose/GDP-mannose dehydrogenase C-terminal" evidence="13">
    <location>
        <begin position="317"/>
        <end position="418"/>
    </location>
</feature>
<evidence type="ECO:0000256" key="3">
    <source>
        <dbReference type="ARBA" id="ARBA00012954"/>
    </source>
</evidence>
<feature type="binding site" evidence="10">
    <location>
        <begin position="152"/>
        <end position="155"/>
    </location>
    <ligand>
        <name>substrate</name>
    </ligand>
</feature>
<proteinExistence type="inferred from homology"/>
<reference evidence="14 15" key="1">
    <citation type="journal article" date="2015" name="Antonie Van Leeuwenhoek">
        <title>Oricola cellulosilytica gen. nov., sp. nov., a cellulose-degrading bacterium of the family Phyllobacteriaceae isolated from surface seashore water, and emended descriptions of Mesorhizobium loti and Phyllobacterium myrsinacearum.</title>
        <authorList>
            <person name="Hameed A."/>
            <person name="Shahina M."/>
            <person name="Lai W.A."/>
            <person name="Lin S.Y."/>
            <person name="Young L.S."/>
            <person name="Liu Y.C."/>
            <person name="Hsu Y.H."/>
            <person name="Young C.C."/>
        </authorList>
    </citation>
    <scope>NUCLEOTIDE SEQUENCE [LARGE SCALE GENOMIC DNA]</scope>
    <source>
        <strain evidence="14 15">KCTC 52183</strain>
    </source>
</reference>
<dbReference type="Pfam" id="PF03721">
    <property type="entry name" value="UDPG_MGDP_dh_N"/>
    <property type="match status" value="1"/>
</dbReference>
<dbReference type="InterPro" id="IPR028357">
    <property type="entry name" value="UDPglc_DH_bac"/>
</dbReference>
<evidence type="ECO:0000256" key="2">
    <source>
        <dbReference type="ARBA" id="ARBA00006601"/>
    </source>
</evidence>
<feature type="binding site" evidence="11">
    <location>
        <position position="86"/>
    </location>
    <ligand>
        <name>NAD(+)</name>
        <dbReference type="ChEBI" id="CHEBI:57540"/>
    </ligand>
</feature>
<feature type="active site" description="Nucleophile" evidence="9">
    <location>
        <position position="263"/>
    </location>
</feature>
<comment type="catalytic activity">
    <reaction evidence="7 8">
        <text>UDP-alpha-D-glucose + 2 NAD(+) + H2O = UDP-alpha-D-glucuronate + 2 NADH + 3 H(+)</text>
        <dbReference type="Rhea" id="RHEA:23596"/>
        <dbReference type="ChEBI" id="CHEBI:15377"/>
        <dbReference type="ChEBI" id="CHEBI:15378"/>
        <dbReference type="ChEBI" id="CHEBI:57540"/>
        <dbReference type="ChEBI" id="CHEBI:57945"/>
        <dbReference type="ChEBI" id="CHEBI:58052"/>
        <dbReference type="ChEBI" id="CHEBI:58885"/>
        <dbReference type="EC" id="1.1.1.22"/>
    </reaction>
</comment>
<dbReference type="InterPro" id="IPR036220">
    <property type="entry name" value="UDP-Glc/GDP-Man_DH_C_sf"/>
</dbReference>
<dbReference type="Pfam" id="PF03720">
    <property type="entry name" value="UDPG_MGDP_dh_C"/>
    <property type="match status" value="1"/>
</dbReference>
<evidence type="ECO:0000256" key="10">
    <source>
        <dbReference type="PIRSR" id="PIRSR500134-2"/>
    </source>
</evidence>
<comment type="similarity">
    <text evidence="2 8">Belongs to the UDP-glucose/GDP-mannose dehydrogenase family.</text>
</comment>
<dbReference type="EMBL" id="SJST01000007">
    <property type="protein sequence ID" value="TCD12456.1"/>
    <property type="molecule type" value="Genomic_DNA"/>
</dbReference>
<comment type="pathway">
    <text evidence="1">Nucleotide-sugar biosynthesis; UDP-alpha-D-glucuronate biosynthesis; UDP-alpha-D-glucuronate from UDP-alpha-D-glucose: step 1/1.</text>
</comment>
<dbReference type="GO" id="GO:0006065">
    <property type="term" value="P:UDP-glucuronate biosynthetic process"/>
    <property type="evidence" value="ECO:0007669"/>
    <property type="project" value="UniProtKB-UniPathway"/>
</dbReference>
<feature type="binding site" evidence="10">
    <location>
        <begin position="252"/>
        <end position="256"/>
    </location>
    <ligand>
        <name>substrate</name>
    </ligand>
</feature>
<feature type="binding site" evidence="11">
    <location>
        <position position="266"/>
    </location>
    <ligand>
        <name>NAD(+)</name>
        <dbReference type="ChEBI" id="CHEBI:57540"/>
    </ligand>
</feature>
<dbReference type="InterPro" id="IPR014026">
    <property type="entry name" value="UDP-Glc/GDP-Man_DH_dimer"/>
</dbReference>
<feature type="binding site" evidence="10">
    <location>
        <position position="260"/>
    </location>
    <ligand>
        <name>substrate</name>
    </ligand>
</feature>
<evidence type="ECO:0000313" key="14">
    <source>
        <dbReference type="EMBL" id="TCD12456.1"/>
    </source>
</evidence>
<dbReference type="GO" id="GO:0003979">
    <property type="term" value="F:UDP-glucose 6-dehydrogenase activity"/>
    <property type="evidence" value="ECO:0007669"/>
    <property type="project" value="UniProtKB-EC"/>
</dbReference>
<dbReference type="EC" id="1.1.1.22" evidence="3 8"/>
<evidence type="ECO:0000256" key="9">
    <source>
        <dbReference type="PIRSR" id="PIRSR500134-1"/>
    </source>
</evidence>
<dbReference type="PIRSF" id="PIRSF000124">
    <property type="entry name" value="UDPglc_GDPman_dh"/>
    <property type="match status" value="1"/>
</dbReference>
<dbReference type="Gene3D" id="1.20.5.100">
    <property type="entry name" value="Cytochrome c1, transmembrane anchor, C-terminal"/>
    <property type="match status" value="1"/>
</dbReference>
<feature type="binding site" evidence="11">
    <location>
        <position position="30"/>
    </location>
    <ligand>
        <name>NAD(+)</name>
        <dbReference type="ChEBI" id="CHEBI:57540"/>
    </ligand>
</feature>
<dbReference type="InterPro" id="IPR001732">
    <property type="entry name" value="UDP-Glc/GDP-Man_DH_N"/>
</dbReference>
<evidence type="ECO:0000256" key="6">
    <source>
        <dbReference type="ARBA" id="ARBA00023027"/>
    </source>
</evidence>
<dbReference type="InterPro" id="IPR036291">
    <property type="entry name" value="NAD(P)-bd_dom_sf"/>
</dbReference>
<dbReference type="SUPFAM" id="SSF51735">
    <property type="entry name" value="NAD(P)-binding Rossmann-fold domains"/>
    <property type="match status" value="1"/>
</dbReference>
<dbReference type="SMART" id="SM00984">
    <property type="entry name" value="UDPG_MGDP_dh_C"/>
    <property type="match status" value="1"/>
</dbReference>
<name>A0A4R0P8Y3_9HYPH</name>
<dbReference type="Proteomes" id="UP000291301">
    <property type="component" value="Unassembled WGS sequence"/>
</dbReference>
<accession>A0A4R0P8Y3</accession>
<organism evidence="14 15">
    <name type="scientific">Oricola cellulosilytica</name>
    <dbReference type="NCBI Taxonomy" id="1429082"/>
    <lineage>
        <taxon>Bacteria</taxon>
        <taxon>Pseudomonadati</taxon>
        <taxon>Pseudomonadota</taxon>
        <taxon>Alphaproteobacteria</taxon>
        <taxon>Hyphomicrobiales</taxon>
        <taxon>Ahrensiaceae</taxon>
        <taxon>Oricola</taxon>
    </lineage>
</organism>
<protein>
    <recommendedName>
        <fullName evidence="4 8">UDP-glucose 6-dehydrogenase</fullName>
        <ecNumber evidence="3 8">1.1.1.22</ecNumber>
    </recommendedName>
</protein>
<dbReference type="RefSeq" id="WP_131570691.1">
    <property type="nucleotide sequence ID" value="NZ_JAINFK010000005.1"/>
</dbReference>
<evidence type="ECO:0000256" key="8">
    <source>
        <dbReference type="PIRNR" id="PIRNR000124"/>
    </source>
</evidence>
<dbReference type="InterPro" id="IPR008927">
    <property type="entry name" value="6-PGluconate_DH-like_C_sf"/>
</dbReference>
<evidence type="ECO:0000256" key="4">
    <source>
        <dbReference type="ARBA" id="ARBA00015132"/>
    </source>
</evidence>
<keyword evidence="15" id="KW-1185">Reference proteome</keyword>
<evidence type="ECO:0000259" key="13">
    <source>
        <dbReference type="SMART" id="SM00984"/>
    </source>
</evidence>
<dbReference type="PANTHER" id="PTHR43750">
    <property type="entry name" value="UDP-GLUCOSE 6-DEHYDROGENASE TUAD"/>
    <property type="match status" value="1"/>
</dbReference>
<gene>
    <name evidence="14" type="ORF">E0D97_15615</name>
</gene>
<dbReference type="GO" id="GO:0000271">
    <property type="term" value="P:polysaccharide biosynthetic process"/>
    <property type="evidence" value="ECO:0007669"/>
    <property type="project" value="InterPro"/>
</dbReference>
<keyword evidence="5 8" id="KW-0560">Oxidoreductase</keyword>
<feature type="binding site" evidence="10">
    <location>
        <position position="324"/>
    </location>
    <ligand>
        <name>substrate</name>
    </ligand>
</feature>
<dbReference type="PIRSF" id="PIRSF500134">
    <property type="entry name" value="UDPglc_DH_bac"/>
    <property type="match status" value="1"/>
</dbReference>
<evidence type="ECO:0000256" key="5">
    <source>
        <dbReference type="ARBA" id="ARBA00023002"/>
    </source>
</evidence>
<evidence type="ECO:0000256" key="11">
    <source>
        <dbReference type="PIRSR" id="PIRSR500134-3"/>
    </source>
</evidence>
<dbReference type="Gene3D" id="3.40.50.720">
    <property type="entry name" value="NAD(P)-binding Rossmann-like Domain"/>
    <property type="match status" value="2"/>
</dbReference>
<keyword evidence="6 8" id="KW-0520">NAD</keyword>
<sequence>MQIVVVGTGYVGLVSGTCFAACGHTVRCIDIDEKKVASLNSGHIPIYEPGLAEMVADGVEAGKLSFGTDLGSSIPDADFVFIAVGTPARAIDGYSDLTYLRAATDEIARHLTGRTLIVVKSTVPVGTCDEIEDRIRAVKPAADFDVAFNPEFMREGTAISDFLNPDRVILGGDREHVLGPLHQLYRATVPRDVPVQMVNRRTAELIKYTANAFLAMKVTFINEIAELCEKLDADVVDVAKGIGLDTRIGNKFLEAGPGFGGSCFPKDTNALVRLAQDAESPLRLIETTIDVNEIRKRQMAGKVIAMCGGDVRGKTIGLLGLTFKPNTDDMRESPALPIALALMDAGASVRAHDPEGVREAQRLMPDVEFADDPYALAHGCDAVVLVTHWQSFKDIDLGRLGALMAEKVLLDLRGVFAPEDLAEAGFASYSVGRPATSQRRAPAGAEAEPPADIVTPLTKRIKRSA</sequence>
<dbReference type="Pfam" id="PF00984">
    <property type="entry name" value="UDPG_MGDP_dh"/>
    <property type="match status" value="1"/>
</dbReference>
<dbReference type="NCBIfam" id="TIGR03026">
    <property type="entry name" value="NDP-sugDHase"/>
    <property type="match status" value="1"/>
</dbReference>
<evidence type="ECO:0000313" key="15">
    <source>
        <dbReference type="Proteomes" id="UP000291301"/>
    </source>
</evidence>
<dbReference type="OrthoDB" id="9803238at2"/>
<feature type="region of interest" description="Disordered" evidence="12">
    <location>
        <begin position="433"/>
        <end position="465"/>
    </location>
</feature>
<evidence type="ECO:0000256" key="1">
    <source>
        <dbReference type="ARBA" id="ARBA00004701"/>
    </source>
</evidence>
<feature type="binding site" evidence="11">
    <location>
        <position position="35"/>
    </location>
    <ligand>
        <name>NAD(+)</name>
        <dbReference type="ChEBI" id="CHEBI:57540"/>
    </ligand>
</feature>
<feature type="binding site" evidence="10">
    <location>
        <position position="207"/>
    </location>
    <ligand>
        <name>substrate</name>
    </ligand>
</feature>
<feature type="binding site" evidence="11">
    <location>
        <position position="331"/>
    </location>
    <ligand>
        <name>NAD(+)</name>
        <dbReference type="ChEBI" id="CHEBI:57540"/>
    </ligand>
</feature>
<dbReference type="PANTHER" id="PTHR43750:SF3">
    <property type="entry name" value="UDP-GLUCOSE 6-DEHYDROGENASE TUAD"/>
    <property type="match status" value="1"/>
</dbReference>
<evidence type="ECO:0000256" key="7">
    <source>
        <dbReference type="ARBA" id="ARBA00047473"/>
    </source>
</evidence>
<feature type="compositionally biased region" description="Low complexity" evidence="12">
    <location>
        <begin position="441"/>
        <end position="451"/>
    </location>
</feature>
<evidence type="ECO:0000256" key="12">
    <source>
        <dbReference type="SAM" id="MobiDB-lite"/>
    </source>
</evidence>
<feature type="binding site" evidence="11">
    <location>
        <position position="122"/>
    </location>
    <ligand>
        <name>NAD(+)</name>
        <dbReference type="ChEBI" id="CHEBI:57540"/>
    </ligand>
</feature>
<comment type="caution">
    <text evidence="14">The sequence shown here is derived from an EMBL/GenBank/DDBJ whole genome shotgun (WGS) entry which is preliminary data.</text>
</comment>
<dbReference type="UniPathway" id="UPA00038">
    <property type="reaction ID" value="UER00491"/>
</dbReference>
<dbReference type="InterPro" id="IPR014027">
    <property type="entry name" value="UDP-Glc/GDP-Man_DH_C"/>
</dbReference>
<dbReference type="AlphaFoldDB" id="A0A4R0P8Y3"/>
<feature type="binding site" evidence="11">
    <location>
        <position position="155"/>
    </location>
    <ligand>
        <name>NAD(+)</name>
        <dbReference type="ChEBI" id="CHEBI:57540"/>
    </ligand>
</feature>